<dbReference type="Gene3D" id="3.10.310.30">
    <property type="match status" value="1"/>
</dbReference>
<dbReference type="Pfam" id="PF01368">
    <property type="entry name" value="DHH"/>
    <property type="match status" value="1"/>
</dbReference>
<proteinExistence type="inferred from homology"/>
<dbReference type="Pfam" id="PF17768">
    <property type="entry name" value="RecJ_OB"/>
    <property type="match status" value="1"/>
</dbReference>
<gene>
    <name evidence="11" type="primary">recJ</name>
    <name evidence="11" type="ORF">H7B67_07540</name>
</gene>
<sequence length="817" mass="90415">MATRKEEKYGMRKSYRWLLKEADEREAAELASALKLPPLIARLLVSRGYRTPEEARLLLNAGEEQFHDPFLMKDMEIATERIRRALKDRERIRVYGDYDADGVTSTALMIRLLKRLDGVFDTYIPHRSLEGYGLNPKAIDLAAEAGIRLIVTVDNGISAAEQIAYARERGIDVVVTDHHEPPAELPEAAIALVNPKQEDCRYPFKGLSGAGVAFKLAHAMLGKIEPAFADVAAIGTVADLMPLTGENRSLVRLGLSRMVNHPSPGIRALAEASGTEFSKLTSGRIAFGLAPRLNAGGRLERADGAVRLLVTEDEAEARELSEKLDELNKERQQLVEETVVQAEELWQAQIAERDGRMPEAIVLAGDGWNAGIAGLVASKLVERYYRPVIILAHDPATGKCKGSARSIEGFNLYDALTECADLLDHFGGHEAAAGMTLIRQNVEELGIRLSRLAKERISAEDWIPSKKVDLVCSIGELTLEAAEGLKSLEPFGNGNPTPRIVLREVSVADTRALGKEGNHVRLVAVEKGRRLEAVGFGMAESLPLLRSGADMDLLGELAVNEWNGSRRVQFMLQDFKKSKPAVRDHRGEPILAKVGKLLEEEGRRLLVLCPPRAELSELERLVGAGAYLAAYTSLTEEREGPLLRQLEQYEAPAEEKAPADAQAGWTLVLAGLPDSMDQADGLKRMIARYRDKLEEIVLFAGEAAGTERGRPFPDRVQFGQVYTMFRKQESWIDAPDGFLRRVSESTGWPLATVRMMQEVFLELGFLSMNRSTFSCVASPPRKELDLSERYRRAKEQAELSALAHKPIQELKKWLLQG</sequence>
<dbReference type="GO" id="GO:0003676">
    <property type="term" value="F:nucleic acid binding"/>
    <property type="evidence" value="ECO:0007669"/>
    <property type="project" value="InterPro"/>
</dbReference>
<evidence type="ECO:0000256" key="2">
    <source>
        <dbReference type="ARBA" id="ARBA00019841"/>
    </source>
</evidence>
<dbReference type="Pfam" id="PF02272">
    <property type="entry name" value="DHHA1"/>
    <property type="match status" value="1"/>
</dbReference>
<dbReference type="InterPro" id="IPR003156">
    <property type="entry name" value="DHHA1_dom"/>
</dbReference>
<keyword evidence="6" id="KW-0175">Coiled coil</keyword>
<dbReference type="GO" id="GO:0008409">
    <property type="term" value="F:5'-3' exonuclease activity"/>
    <property type="evidence" value="ECO:0007669"/>
    <property type="project" value="InterPro"/>
</dbReference>
<evidence type="ECO:0000256" key="6">
    <source>
        <dbReference type="SAM" id="Coils"/>
    </source>
</evidence>
<dbReference type="Proteomes" id="UP000535838">
    <property type="component" value="Unassembled WGS sequence"/>
</dbReference>
<dbReference type="EMBL" id="JACJVQ010000005">
    <property type="protein sequence ID" value="MBB6633958.1"/>
    <property type="molecule type" value="Genomic_DNA"/>
</dbReference>
<dbReference type="SUPFAM" id="SSF64182">
    <property type="entry name" value="DHH phosphoesterases"/>
    <property type="match status" value="1"/>
</dbReference>
<evidence type="ECO:0000259" key="10">
    <source>
        <dbReference type="Pfam" id="PF17768"/>
    </source>
</evidence>
<feature type="coiled-coil region" evidence="6">
    <location>
        <begin position="310"/>
        <end position="344"/>
    </location>
</feature>
<keyword evidence="3" id="KW-0540">Nuclease</keyword>
<evidence type="ECO:0000259" key="7">
    <source>
        <dbReference type="Pfam" id="PF01368"/>
    </source>
</evidence>
<evidence type="ECO:0000259" key="9">
    <source>
        <dbReference type="Pfam" id="PF10141"/>
    </source>
</evidence>
<feature type="domain" description="DHHA1" evidence="8">
    <location>
        <begin position="361"/>
        <end position="445"/>
    </location>
</feature>
<name>A0A841SUS8_9BACL</name>
<dbReference type="NCBIfam" id="TIGR00644">
    <property type="entry name" value="recJ"/>
    <property type="match status" value="1"/>
</dbReference>
<dbReference type="AlphaFoldDB" id="A0A841SUS8"/>
<evidence type="ECO:0000256" key="4">
    <source>
        <dbReference type="ARBA" id="ARBA00022801"/>
    </source>
</evidence>
<dbReference type="InterPro" id="IPR004610">
    <property type="entry name" value="RecJ"/>
</dbReference>
<evidence type="ECO:0000256" key="5">
    <source>
        <dbReference type="ARBA" id="ARBA00022839"/>
    </source>
</evidence>
<dbReference type="PANTHER" id="PTHR30255">
    <property type="entry name" value="SINGLE-STRANDED-DNA-SPECIFIC EXONUCLEASE RECJ"/>
    <property type="match status" value="1"/>
</dbReference>
<dbReference type="InterPro" id="IPR038763">
    <property type="entry name" value="DHH_sf"/>
</dbReference>
<evidence type="ECO:0000259" key="8">
    <source>
        <dbReference type="Pfam" id="PF02272"/>
    </source>
</evidence>
<dbReference type="GO" id="GO:0006310">
    <property type="term" value="P:DNA recombination"/>
    <property type="evidence" value="ECO:0007669"/>
    <property type="project" value="InterPro"/>
</dbReference>
<protein>
    <recommendedName>
        <fullName evidence="2">Single-stranded-DNA-specific exonuclease RecJ</fullName>
    </recommendedName>
</protein>
<dbReference type="RefSeq" id="WP_185119162.1">
    <property type="nucleotide sequence ID" value="NZ_JACJVQ010000005.1"/>
</dbReference>
<comment type="similarity">
    <text evidence="1">Belongs to the RecJ family.</text>
</comment>
<organism evidence="11 12">
    <name type="scientific">Cohnella thailandensis</name>
    <dbReference type="NCBI Taxonomy" id="557557"/>
    <lineage>
        <taxon>Bacteria</taxon>
        <taxon>Bacillati</taxon>
        <taxon>Bacillota</taxon>
        <taxon>Bacilli</taxon>
        <taxon>Bacillales</taxon>
        <taxon>Paenibacillaceae</taxon>
        <taxon>Cohnella</taxon>
    </lineage>
</organism>
<dbReference type="InterPro" id="IPR001667">
    <property type="entry name" value="DDH_dom"/>
</dbReference>
<evidence type="ECO:0000256" key="1">
    <source>
        <dbReference type="ARBA" id="ARBA00005915"/>
    </source>
</evidence>
<evidence type="ECO:0000256" key="3">
    <source>
        <dbReference type="ARBA" id="ARBA00022722"/>
    </source>
</evidence>
<keyword evidence="12" id="KW-1185">Reference proteome</keyword>
<dbReference type="InterPro" id="IPR018779">
    <property type="entry name" value="RecJ_C"/>
</dbReference>
<feature type="domain" description="Single-stranded-DNA-specific exonuclease RecJ C-terminal" evidence="9">
    <location>
        <begin position="657"/>
        <end position="814"/>
    </location>
</feature>
<dbReference type="Gene3D" id="3.90.1640.30">
    <property type="match status" value="1"/>
</dbReference>
<comment type="caution">
    <text evidence="11">The sequence shown here is derived from an EMBL/GenBank/DDBJ whole genome shotgun (WGS) entry which is preliminary data.</text>
</comment>
<reference evidence="11 12" key="1">
    <citation type="submission" date="2020-08" db="EMBL/GenBank/DDBJ databases">
        <title>Cohnella phylogeny.</title>
        <authorList>
            <person name="Dunlap C."/>
        </authorList>
    </citation>
    <scope>NUCLEOTIDE SEQUENCE [LARGE SCALE GENOMIC DNA]</scope>
    <source>
        <strain evidence="11 12">DSM 25241</strain>
    </source>
</reference>
<dbReference type="GO" id="GO:0006281">
    <property type="term" value="P:DNA repair"/>
    <property type="evidence" value="ECO:0007669"/>
    <property type="project" value="InterPro"/>
</dbReference>
<evidence type="ECO:0000313" key="12">
    <source>
        <dbReference type="Proteomes" id="UP000535838"/>
    </source>
</evidence>
<feature type="domain" description="RecJ OB" evidence="10">
    <location>
        <begin position="468"/>
        <end position="574"/>
    </location>
</feature>
<accession>A0A841SUS8</accession>
<dbReference type="InterPro" id="IPR051673">
    <property type="entry name" value="SSDNA_exonuclease_RecJ"/>
</dbReference>
<evidence type="ECO:0000313" key="11">
    <source>
        <dbReference type="EMBL" id="MBB6633958.1"/>
    </source>
</evidence>
<keyword evidence="5 11" id="KW-0269">Exonuclease</keyword>
<feature type="domain" description="DDH" evidence="7">
    <location>
        <begin position="91"/>
        <end position="236"/>
    </location>
</feature>
<dbReference type="PANTHER" id="PTHR30255:SF2">
    <property type="entry name" value="SINGLE-STRANDED-DNA-SPECIFIC EXONUCLEASE RECJ"/>
    <property type="match status" value="1"/>
</dbReference>
<dbReference type="Pfam" id="PF10141">
    <property type="entry name" value="ssDNA-exonuc_C"/>
    <property type="match status" value="1"/>
</dbReference>
<keyword evidence="4" id="KW-0378">Hydrolase</keyword>
<dbReference type="InterPro" id="IPR041122">
    <property type="entry name" value="RecJ_OB"/>
</dbReference>